<name>A0A640KMD1_LEITA</name>
<keyword evidence="2" id="KW-0675">Receptor</keyword>
<keyword evidence="2" id="KW-0418">Kinase</keyword>
<dbReference type="EMBL" id="BLBS01000039">
    <property type="protein sequence ID" value="GET90205.1"/>
    <property type="molecule type" value="Genomic_DNA"/>
</dbReference>
<evidence type="ECO:0000256" key="1">
    <source>
        <dbReference type="SAM" id="MobiDB-lite"/>
    </source>
</evidence>
<keyword evidence="3" id="KW-1185">Reference proteome</keyword>
<dbReference type="Proteomes" id="UP000419144">
    <property type="component" value="Unassembled WGS sequence"/>
</dbReference>
<keyword evidence="2" id="KW-0808">Transferase</keyword>
<accession>A0A640KMD1</accession>
<evidence type="ECO:0000313" key="2">
    <source>
        <dbReference type="EMBL" id="GET90205.1"/>
    </source>
</evidence>
<dbReference type="VEuPathDB" id="TriTrypDB:LtaPh_2827961"/>
<feature type="region of interest" description="Disordered" evidence="1">
    <location>
        <begin position="423"/>
        <end position="464"/>
    </location>
</feature>
<protein>
    <submittedName>
        <fullName evidence="2">Activated protein kinase c receptor (LACK)</fullName>
    </submittedName>
</protein>
<comment type="caution">
    <text evidence="2">The sequence shown here is derived from an EMBL/GenBank/DDBJ whole genome shotgun (WGS) entry which is preliminary data.</text>
</comment>
<proteinExistence type="predicted"/>
<dbReference type="AlphaFoldDB" id="A0A640KMD1"/>
<reference evidence="2" key="1">
    <citation type="submission" date="2019-11" db="EMBL/GenBank/DDBJ databases">
        <title>Leishmania tarentolae CDS.</title>
        <authorList>
            <person name="Goto Y."/>
            <person name="Yamagishi J."/>
        </authorList>
    </citation>
    <scope>NUCLEOTIDE SEQUENCE [LARGE SCALE GENOMIC DNA]</scope>
    <source>
        <strain evidence="2">Parrot Tar II</strain>
    </source>
</reference>
<sequence>MPSGTSDARPLLGVGDGPYADQVVLVAGVQSVAVGGPGNGDALGWLRAVRRQLRNHGLTLQVVHGQRLLRRDAHPEAVGREGDLVDGRLHVDLEQLLAGAQVPQECHAVLAAGRAQRPVRRHRHGGDVVAVALEGALALAPVHIPYLDGVVPAAGDHDRVLQRRREADAAHPVLVTVAQELVHALARHVPDADHVVATRGHDQAVVRGEGDGEHVLGVLQELALALAIAQVPHADGAVPGRGQRVVGGVGQRHARHEAGVALQAVARQTVVAIHAMAVDVGLPRDGRAVARRGYHLDVRLCLLRAGQGGDPSAVALQVTLVVHGEAKWTEKKLICSTCVEEGWGVWMWAQKSEEIAKVVMREGVQEECASVCRCACESSGWARGGASETAATSGEYASPNGGAWSRDSTRILLFRRARVLIPTKAGPGPKRGVSTGKEQRSTTQRLGEGAHSKRLQPIEGCVQT</sequence>
<evidence type="ECO:0000313" key="3">
    <source>
        <dbReference type="Proteomes" id="UP000419144"/>
    </source>
</evidence>
<gene>
    <name evidence="2" type="ORF">LtaPh_2827961</name>
</gene>
<dbReference type="GO" id="GO:0016301">
    <property type="term" value="F:kinase activity"/>
    <property type="evidence" value="ECO:0007669"/>
    <property type="project" value="UniProtKB-KW"/>
</dbReference>
<organism evidence="2 3">
    <name type="scientific">Leishmania tarentolae</name>
    <name type="common">Sauroleishmania tarentolae</name>
    <dbReference type="NCBI Taxonomy" id="5689"/>
    <lineage>
        <taxon>Eukaryota</taxon>
        <taxon>Discoba</taxon>
        <taxon>Euglenozoa</taxon>
        <taxon>Kinetoplastea</taxon>
        <taxon>Metakinetoplastina</taxon>
        <taxon>Trypanosomatida</taxon>
        <taxon>Trypanosomatidae</taxon>
        <taxon>Leishmaniinae</taxon>
        <taxon>Leishmania</taxon>
        <taxon>lizard Leishmania</taxon>
    </lineage>
</organism>